<keyword evidence="1" id="KW-0238">DNA-binding</keyword>
<name>A0ABW2UVV1_9BACI</name>
<dbReference type="RefSeq" id="WP_382360774.1">
    <property type="nucleotide sequence ID" value="NZ_JBHTGR010000057.1"/>
</dbReference>
<dbReference type="Gene3D" id="1.10.10.10">
    <property type="entry name" value="Winged helix-like DNA-binding domain superfamily/Winged helix DNA-binding domain"/>
    <property type="match status" value="1"/>
</dbReference>
<proteinExistence type="predicted"/>
<reference evidence="3" key="1">
    <citation type="journal article" date="2019" name="Int. J. Syst. Evol. Microbiol.">
        <title>The Global Catalogue of Microorganisms (GCM) 10K type strain sequencing project: providing services to taxonomists for standard genome sequencing and annotation.</title>
        <authorList>
            <consortium name="The Broad Institute Genomics Platform"/>
            <consortium name="The Broad Institute Genome Sequencing Center for Infectious Disease"/>
            <person name="Wu L."/>
            <person name="Ma J."/>
        </authorList>
    </citation>
    <scope>NUCLEOTIDE SEQUENCE [LARGE SCALE GENOMIC DNA]</scope>
    <source>
        <strain evidence="3">JCM 30234</strain>
    </source>
</reference>
<dbReference type="PROSITE" id="PS51197">
    <property type="entry name" value="HTH_RRF2_2"/>
    <property type="match status" value="1"/>
</dbReference>
<dbReference type="PROSITE" id="PS01332">
    <property type="entry name" value="HTH_RRF2_1"/>
    <property type="match status" value="1"/>
</dbReference>
<gene>
    <name evidence="2" type="primary">cymR</name>
    <name evidence="2" type="ORF">ACFQU8_12495</name>
</gene>
<dbReference type="EMBL" id="JBHTGR010000057">
    <property type="protein sequence ID" value="MFC7748006.1"/>
    <property type="molecule type" value="Genomic_DNA"/>
</dbReference>
<evidence type="ECO:0000313" key="2">
    <source>
        <dbReference type="EMBL" id="MFC7748006.1"/>
    </source>
</evidence>
<sequence length="139" mass="15675">MKISTKGRYGLTIMLELARNHGNGPISLKTIAREKGLSEHYLEQLASPLKNAGLVKSVRGAYGGYVLAQDPRDIKTGDIIRVLEGPITPVEGMEDEEPAKQALWIRIRDAVKDVLDTTTLEDLRRHENDQHQNTYMFYI</sequence>
<dbReference type="PANTHER" id="PTHR33221">
    <property type="entry name" value="WINGED HELIX-TURN-HELIX TRANSCRIPTIONAL REGULATOR, RRF2 FAMILY"/>
    <property type="match status" value="1"/>
</dbReference>
<dbReference type="Proteomes" id="UP001596620">
    <property type="component" value="Unassembled WGS sequence"/>
</dbReference>
<evidence type="ECO:0000256" key="1">
    <source>
        <dbReference type="ARBA" id="ARBA00023125"/>
    </source>
</evidence>
<dbReference type="SUPFAM" id="SSF46785">
    <property type="entry name" value="Winged helix' DNA-binding domain"/>
    <property type="match status" value="1"/>
</dbReference>
<dbReference type="PANTHER" id="PTHR33221:SF5">
    <property type="entry name" value="HTH-TYPE TRANSCRIPTIONAL REGULATOR ISCR"/>
    <property type="match status" value="1"/>
</dbReference>
<organism evidence="2 3">
    <name type="scientific">Lentibacillus kimchii</name>
    <dbReference type="NCBI Taxonomy" id="1542911"/>
    <lineage>
        <taxon>Bacteria</taxon>
        <taxon>Bacillati</taxon>
        <taxon>Bacillota</taxon>
        <taxon>Bacilli</taxon>
        <taxon>Bacillales</taxon>
        <taxon>Bacillaceae</taxon>
        <taxon>Lentibacillus</taxon>
    </lineage>
</organism>
<evidence type="ECO:0000313" key="3">
    <source>
        <dbReference type="Proteomes" id="UP001596620"/>
    </source>
</evidence>
<dbReference type="InterPro" id="IPR036388">
    <property type="entry name" value="WH-like_DNA-bd_sf"/>
</dbReference>
<accession>A0ABW2UVV1</accession>
<keyword evidence="3" id="KW-1185">Reference proteome</keyword>
<dbReference type="InterPro" id="IPR000944">
    <property type="entry name" value="Tscrpt_reg_Rrf2"/>
</dbReference>
<comment type="caution">
    <text evidence="2">The sequence shown here is derived from an EMBL/GenBank/DDBJ whole genome shotgun (WGS) entry which is preliminary data.</text>
</comment>
<protein>
    <submittedName>
        <fullName evidence="2">Cysteine metabolism transcriptional regulator CymR</fullName>
    </submittedName>
</protein>
<dbReference type="Pfam" id="PF02082">
    <property type="entry name" value="Rrf2"/>
    <property type="match status" value="1"/>
</dbReference>
<dbReference type="InterPro" id="IPR030489">
    <property type="entry name" value="TR_Rrf2-type_CS"/>
</dbReference>
<dbReference type="NCBIfam" id="TIGR00738">
    <property type="entry name" value="rrf2_super"/>
    <property type="match status" value="1"/>
</dbReference>
<dbReference type="NCBIfam" id="NF047409">
    <property type="entry name" value="Cys_reg_CymR"/>
    <property type="match status" value="1"/>
</dbReference>
<dbReference type="InterPro" id="IPR036390">
    <property type="entry name" value="WH_DNA-bd_sf"/>
</dbReference>